<comment type="caution">
    <text evidence="2">The sequence shown here is derived from an EMBL/GenBank/DDBJ whole genome shotgun (WGS) entry which is preliminary data.</text>
</comment>
<dbReference type="AlphaFoldDB" id="A0A3M7SVK4"/>
<protein>
    <submittedName>
        <fullName evidence="2">Uncharacterized protein</fullName>
    </submittedName>
</protein>
<sequence>MALSNRTPSAIYLTLCNGFLLMVNYGSSMIIEVNLMHFYKNSYHKHLTLGTHKIQGPHRQVENLDYIKERNCKLKLKIQVVKIKSKS</sequence>
<evidence type="ECO:0000256" key="1">
    <source>
        <dbReference type="SAM" id="Phobius"/>
    </source>
</evidence>
<organism evidence="2 3">
    <name type="scientific">Brachionus plicatilis</name>
    <name type="common">Marine rotifer</name>
    <name type="synonym">Brachionus muelleri</name>
    <dbReference type="NCBI Taxonomy" id="10195"/>
    <lineage>
        <taxon>Eukaryota</taxon>
        <taxon>Metazoa</taxon>
        <taxon>Spiralia</taxon>
        <taxon>Gnathifera</taxon>
        <taxon>Rotifera</taxon>
        <taxon>Eurotatoria</taxon>
        <taxon>Monogononta</taxon>
        <taxon>Pseudotrocha</taxon>
        <taxon>Ploima</taxon>
        <taxon>Brachionidae</taxon>
        <taxon>Brachionus</taxon>
    </lineage>
</organism>
<keyword evidence="1" id="KW-0812">Transmembrane</keyword>
<gene>
    <name evidence="2" type="ORF">BpHYR1_009050</name>
</gene>
<evidence type="ECO:0000313" key="3">
    <source>
        <dbReference type="Proteomes" id="UP000276133"/>
    </source>
</evidence>
<dbReference type="EMBL" id="REGN01000717">
    <property type="protein sequence ID" value="RNA39687.1"/>
    <property type="molecule type" value="Genomic_DNA"/>
</dbReference>
<accession>A0A3M7SVK4</accession>
<feature type="transmembrane region" description="Helical" evidence="1">
    <location>
        <begin position="12"/>
        <end position="35"/>
    </location>
</feature>
<evidence type="ECO:0000313" key="2">
    <source>
        <dbReference type="EMBL" id="RNA39687.1"/>
    </source>
</evidence>
<name>A0A3M7SVK4_BRAPC</name>
<keyword evidence="1" id="KW-0472">Membrane</keyword>
<reference evidence="2 3" key="1">
    <citation type="journal article" date="2018" name="Sci. Rep.">
        <title>Genomic signatures of local adaptation to the degree of environmental predictability in rotifers.</title>
        <authorList>
            <person name="Franch-Gras L."/>
            <person name="Hahn C."/>
            <person name="Garcia-Roger E.M."/>
            <person name="Carmona M.J."/>
            <person name="Serra M."/>
            <person name="Gomez A."/>
        </authorList>
    </citation>
    <scope>NUCLEOTIDE SEQUENCE [LARGE SCALE GENOMIC DNA]</scope>
    <source>
        <strain evidence="2">HYR1</strain>
    </source>
</reference>
<proteinExistence type="predicted"/>
<keyword evidence="1" id="KW-1133">Transmembrane helix</keyword>
<dbReference type="Proteomes" id="UP000276133">
    <property type="component" value="Unassembled WGS sequence"/>
</dbReference>
<keyword evidence="3" id="KW-1185">Reference proteome</keyword>